<reference evidence="1" key="1">
    <citation type="submission" date="2023-08" db="EMBL/GenBank/DDBJ databases">
        <title>A de novo genome assembly of Solanum verrucosum Schlechtendal, a Mexican diploid species geographically isolated from the other diploid A-genome species in potato relatives.</title>
        <authorList>
            <person name="Hosaka K."/>
        </authorList>
    </citation>
    <scope>NUCLEOTIDE SEQUENCE</scope>
    <source>
        <tissue evidence="1">Young leaves</tissue>
    </source>
</reference>
<accession>A0AAF0V5Y9</accession>
<sequence>MGISHSYELEIIQTRRSWKENSKIFPTVSCITPNSSCDRSYGRLKLTQNSYLI</sequence>
<keyword evidence="2" id="KW-1185">Reference proteome</keyword>
<name>A0AAF0V5Y9_SOLVR</name>
<dbReference type="EMBL" id="CP133623">
    <property type="protein sequence ID" value="WMV58927.1"/>
    <property type="molecule type" value="Genomic_DNA"/>
</dbReference>
<proteinExistence type="predicted"/>
<evidence type="ECO:0000313" key="2">
    <source>
        <dbReference type="Proteomes" id="UP001234989"/>
    </source>
</evidence>
<organism evidence="1 2">
    <name type="scientific">Solanum verrucosum</name>
    <dbReference type="NCBI Taxonomy" id="315347"/>
    <lineage>
        <taxon>Eukaryota</taxon>
        <taxon>Viridiplantae</taxon>
        <taxon>Streptophyta</taxon>
        <taxon>Embryophyta</taxon>
        <taxon>Tracheophyta</taxon>
        <taxon>Spermatophyta</taxon>
        <taxon>Magnoliopsida</taxon>
        <taxon>eudicotyledons</taxon>
        <taxon>Gunneridae</taxon>
        <taxon>Pentapetalae</taxon>
        <taxon>asterids</taxon>
        <taxon>lamiids</taxon>
        <taxon>Solanales</taxon>
        <taxon>Solanaceae</taxon>
        <taxon>Solanoideae</taxon>
        <taxon>Solaneae</taxon>
        <taxon>Solanum</taxon>
    </lineage>
</organism>
<dbReference type="AlphaFoldDB" id="A0AAF0V5Y9"/>
<protein>
    <submittedName>
        <fullName evidence="1">Uncharacterized protein</fullName>
    </submittedName>
</protein>
<dbReference type="Proteomes" id="UP001234989">
    <property type="component" value="Chromosome 12"/>
</dbReference>
<evidence type="ECO:0000313" key="1">
    <source>
        <dbReference type="EMBL" id="WMV58927.1"/>
    </source>
</evidence>
<gene>
    <name evidence="1" type="ORF">MTR67_052312</name>
</gene>